<dbReference type="PANTHER" id="PTHR11804">
    <property type="entry name" value="PROTEASE M3 THIMET OLIGOPEPTIDASE-RELATED"/>
    <property type="match status" value="1"/>
</dbReference>
<keyword evidence="6" id="KW-0862">Zinc</keyword>
<dbReference type="Gene3D" id="3.40.390.10">
    <property type="entry name" value="Collagenase (Catalytic Domain)"/>
    <property type="match status" value="1"/>
</dbReference>
<evidence type="ECO:0000256" key="3">
    <source>
        <dbReference type="ARBA" id="ARBA00022670"/>
    </source>
</evidence>
<dbReference type="GO" id="GO:0006518">
    <property type="term" value="P:peptide metabolic process"/>
    <property type="evidence" value="ECO:0007669"/>
    <property type="project" value="TreeGrafter"/>
</dbReference>
<dbReference type="EMBL" id="VSSQ01000077">
    <property type="protein sequence ID" value="MPL74034.1"/>
    <property type="molecule type" value="Genomic_DNA"/>
</dbReference>
<proteinExistence type="inferred from homology"/>
<evidence type="ECO:0000256" key="9">
    <source>
        <dbReference type="ARBA" id="ARBA00026100"/>
    </source>
</evidence>
<dbReference type="PANTHER" id="PTHR11804:SF84">
    <property type="entry name" value="SACCHAROLYSIN"/>
    <property type="match status" value="1"/>
</dbReference>
<dbReference type="GO" id="GO:0006508">
    <property type="term" value="P:proteolysis"/>
    <property type="evidence" value="ECO:0007669"/>
    <property type="project" value="UniProtKB-KW"/>
</dbReference>
<evidence type="ECO:0000256" key="7">
    <source>
        <dbReference type="ARBA" id="ARBA00023049"/>
    </source>
</evidence>
<gene>
    <name evidence="13" type="primary">prlC_4</name>
    <name evidence="13" type="ORF">SDC9_19843</name>
</gene>
<dbReference type="AlphaFoldDB" id="A0A644U534"/>
<dbReference type="Gene3D" id="1.10.1370.10">
    <property type="entry name" value="Neurolysin, domain 3"/>
    <property type="match status" value="1"/>
</dbReference>
<dbReference type="InterPro" id="IPR034005">
    <property type="entry name" value="M3A_DCP"/>
</dbReference>
<accession>A0A644U534</accession>
<evidence type="ECO:0000256" key="2">
    <source>
        <dbReference type="ARBA" id="ARBA00006040"/>
    </source>
</evidence>
<dbReference type="SUPFAM" id="SSF55486">
    <property type="entry name" value="Metalloproteases ('zincins'), catalytic domain"/>
    <property type="match status" value="1"/>
</dbReference>
<comment type="catalytic activity">
    <reaction evidence="8">
        <text>Hydrolysis of oligopeptides, with broad specificity. Gly or Ala commonly occur as P1 or P1' residues, but more distant residues are also important, as is shown by the fact that Z-Gly-Pro-Gly-|-Gly-Pro-Ala is cleaved, but not Z-(Gly)(5).</text>
        <dbReference type="EC" id="3.4.24.70"/>
    </reaction>
</comment>
<feature type="coiled-coil region" evidence="10">
    <location>
        <begin position="8"/>
        <end position="38"/>
    </location>
</feature>
<reference evidence="13" key="1">
    <citation type="submission" date="2019-08" db="EMBL/GenBank/DDBJ databases">
        <authorList>
            <person name="Kucharzyk K."/>
            <person name="Murdoch R.W."/>
            <person name="Higgins S."/>
            <person name="Loffler F."/>
        </authorList>
    </citation>
    <scope>NUCLEOTIDE SEQUENCE</scope>
</reference>
<dbReference type="EC" id="3.4.24.70" evidence="9"/>
<keyword evidence="4" id="KW-0479">Metal-binding</keyword>
<evidence type="ECO:0000256" key="8">
    <source>
        <dbReference type="ARBA" id="ARBA00024603"/>
    </source>
</evidence>
<evidence type="ECO:0000259" key="12">
    <source>
        <dbReference type="Pfam" id="PF19310"/>
    </source>
</evidence>
<dbReference type="Pfam" id="PF01432">
    <property type="entry name" value="Peptidase_M3"/>
    <property type="match status" value="1"/>
</dbReference>
<evidence type="ECO:0000313" key="13">
    <source>
        <dbReference type="EMBL" id="MPL74034.1"/>
    </source>
</evidence>
<evidence type="ECO:0000256" key="4">
    <source>
        <dbReference type="ARBA" id="ARBA00022723"/>
    </source>
</evidence>
<evidence type="ECO:0000256" key="5">
    <source>
        <dbReference type="ARBA" id="ARBA00022801"/>
    </source>
</evidence>
<organism evidence="13">
    <name type="scientific">bioreactor metagenome</name>
    <dbReference type="NCBI Taxonomy" id="1076179"/>
    <lineage>
        <taxon>unclassified sequences</taxon>
        <taxon>metagenomes</taxon>
        <taxon>ecological metagenomes</taxon>
    </lineage>
</organism>
<feature type="domain" description="Oligopeptidase A N-terminal" evidence="12">
    <location>
        <begin position="20"/>
        <end position="139"/>
    </location>
</feature>
<keyword evidence="7" id="KW-0482">Metalloprotease</keyword>
<dbReference type="FunFam" id="3.40.390.10:FF:000009">
    <property type="entry name" value="Oligopeptidase A"/>
    <property type="match status" value="1"/>
</dbReference>
<dbReference type="GO" id="GO:0005829">
    <property type="term" value="C:cytosol"/>
    <property type="evidence" value="ECO:0007669"/>
    <property type="project" value="UniProtKB-ARBA"/>
</dbReference>
<dbReference type="InterPro" id="IPR024079">
    <property type="entry name" value="MetalloPept_cat_dom_sf"/>
</dbReference>
<dbReference type="GO" id="GO:0046872">
    <property type="term" value="F:metal ion binding"/>
    <property type="evidence" value="ECO:0007669"/>
    <property type="project" value="UniProtKB-KW"/>
</dbReference>
<evidence type="ECO:0000256" key="10">
    <source>
        <dbReference type="SAM" id="Coils"/>
    </source>
</evidence>
<keyword evidence="3" id="KW-0645">Protease</keyword>
<keyword evidence="10" id="KW-0175">Coiled coil</keyword>
<dbReference type="InterPro" id="IPR024077">
    <property type="entry name" value="Neurolysin/TOP_dom2"/>
</dbReference>
<protein>
    <recommendedName>
        <fullName evidence="9">oligopeptidase A</fullName>
        <ecNumber evidence="9">3.4.24.70</ecNumber>
    </recommendedName>
</protein>
<comment type="similarity">
    <text evidence="2">Belongs to the peptidase M3 family.</text>
</comment>
<dbReference type="GO" id="GO:0004222">
    <property type="term" value="F:metalloendopeptidase activity"/>
    <property type="evidence" value="ECO:0007669"/>
    <property type="project" value="UniProtKB-EC"/>
</dbReference>
<feature type="domain" description="Peptidase M3A/M3B catalytic" evidence="11">
    <location>
        <begin position="212"/>
        <end position="650"/>
    </location>
</feature>
<dbReference type="InterPro" id="IPR001567">
    <property type="entry name" value="Pept_M3A_M3B_dom"/>
</dbReference>
<keyword evidence="5 13" id="KW-0378">Hydrolase</keyword>
<comment type="caution">
    <text evidence="13">The sequence shown here is derived from an EMBL/GenBank/DDBJ whole genome shotgun (WGS) entry which is preliminary data.</text>
</comment>
<evidence type="ECO:0000256" key="6">
    <source>
        <dbReference type="ARBA" id="ARBA00022833"/>
    </source>
</evidence>
<evidence type="ECO:0000259" key="11">
    <source>
        <dbReference type="Pfam" id="PF01432"/>
    </source>
</evidence>
<evidence type="ECO:0000256" key="1">
    <source>
        <dbReference type="ARBA" id="ARBA00001947"/>
    </source>
</evidence>
<comment type="cofactor">
    <cofactor evidence="1">
        <name>Zn(2+)</name>
        <dbReference type="ChEBI" id="CHEBI:29105"/>
    </cofactor>
</comment>
<dbReference type="InterPro" id="IPR045090">
    <property type="entry name" value="Pept_M3A_M3B"/>
</dbReference>
<name>A0A644U534_9ZZZZ</name>
<sequence>MSFKDFNLDNLENSKEILEKLLDEKRVLINELLNIENKTYKNFVLPFQEIGESINEFLTPIFHIDSVKNSEITTKVYEECLPIISKYETEISQNENIYLSLKDIQSNERYILNDIQNKVLENEIRDFELSGCNLENNKKKRLEEINLKLSELSHKFSQNLLNATNAFEMIITDFEDVKEIPQSDLELAKFEEDGITKYKFTLQMPSYLAYITYGTNRERREEIYKAYCTKAPENGKIIEQILALKDEKVKILGFENYAQYSLATKMAKTEEDVISFLEELGNKAKKKAKEELKEIKEIALKDGITDFRSSDMAYYSEKLKKAQYDLDEEYYRPYFEQQSVLNGFFDFLHQMFNIKFTKTQTKAWDEKVKVYDLSEDGKTIARIYIDLEARKDKRGGAWMNNWHSHFRNSNGEINLPTAYIVGNFPQSTKEIPSLLRHSDVVTLFHEMGHALHHLLSKIEEPFVSGISGVAWDTVEFPSQFLEYFSYDKDVLKLFAKHYQTGEVLDDEAIDRIIKAKNFQSSLATVRQVEFALFDFKLYQKLYKTENEIQSLLDTIREEFAAIIPPRYNKFQNGFSHIFSGGYSAGYYSYKWAEVLSADAFYMFIDSGNIFNKELGIKYRDTILSQGGSYDMDKLFFDFAKREPSIDSLLKIEGIIS</sequence>
<dbReference type="Pfam" id="PF19310">
    <property type="entry name" value="TOP_N"/>
    <property type="match status" value="1"/>
</dbReference>
<dbReference type="InterPro" id="IPR045666">
    <property type="entry name" value="OpdA_N"/>
</dbReference>
<dbReference type="CDD" id="cd06456">
    <property type="entry name" value="M3A_DCP"/>
    <property type="match status" value="1"/>
</dbReference>